<dbReference type="Proteomes" id="UP000587527">
    <property type="component" value="Unassembled WGS sequence"/>
</dbReference>
<protein>
    <submittedName>
        <fullName evidence="1">Uncharacterized protein</fullName>
    </submittedName>
</protein>
<accession>A0A841BJ93</accession>
<sequence length="216" mass="22725">MPQALTAQASCLNDVPVDRNLPGDVTTDPLAGKPDAMASWRATATPGAFPPPTEDQLAQVACTAVRTVLAQAPGMRFYPHDFVGGPAFQASLDEAEGNWAVGSRGRTPGGLISVEVTRQPKAFDPADDQPWGVGEEHSLQDLGGGRHLATWTEQLPFPQTTALISTVVLWTGRTRVMVSASNVDTVRPAITVSAAVPLTVEQLTAIVQDPGFAVFG</sequence>
<evidence type="ECO:0000313" key="1">
    <source>
        <dbReference type="EMBL" id="MBB5867113.1"/>
    </source>
</evidence>
<gene>
    <name evidence="1" type="ORF">F4553_000492</name>
</gene>
<proteinExistence type="predicted"/>
<organism evidence="1 2">
    <name type="scientific">Allocatelliglobosispora scoriae</name>
    <dbReference type="NCBI Taxonomy" id="643052"/>
    <lineage>
        <taxon>Bacteria</taxon>
        <taxon>Bacillati</taxon>
        <taxon>Actinomycetota</taxon>
        <taxon>Actinomycetes</taxon>
        <taxon>Micromonosporales</taxon>
        <taxon>Micromonosporaceae</taxon>
        <taxon>Allocatelliglobosispora</taxon>
    </lineage>
</organism>
<reference evidence="1 2" key="1">
    <citation type="submission" date="2020-08" db="EMBL/GenBank/DDBJ databases">
        <title>Sequencing the genomes of 1000 actinobacteria strains.</title>
        <authorList>
            <person name="Klenk H.-P."/>
        </authorList>
    </citation>
    <scope>NUCLEOTIDE SEQUENCE [LARGE SCALE GENOMIC DNA]</scope>
    <source>
        <strain evidence="1 2">DSM 45362</strain>
    </source>
</reference>
<comment type="caution">
    <text evidence="1">The sequence shown here is derived from an EMBL/GenBank/DDBJ whole genome shotgun (WGS) entry which is preliminary data.</text>
</comment>
<dbReference type="AlphaFoldDB" id="A0A841BJ93"/>
<keyword evidence="2" id="KW-1185">Reference proteome</keyword>
<dbReference type="EMBL" id="JACHMN010000001">
    <property type="protein sequence ID" value="MBB5867113.1"/>
    <property type="molecule type" value="Genomic_DNA"/>
</dbReference>
<dbReference type="RefSeq" id="WP_184831478.1">
    <property type="nucleotide sequence ID" value="NZ_JACHMN010000001.1"/>
</dbReference>
<name>A0A841BJ93_9ACTN</name>
<evidence type="ECO:0000313" key="2">
    <source>
        <dbReference type="Proteomes" id="UP000587527"/>
    </source>
</evidence>